<dbReference type="AlphaFoldDB" id="A0A918NCM7"/>
<name>A0A918NCM7_9PROT</name>
<sequence length="65" mass="6544">MQHDAGHIAAVVVPRPDAVVHTLAVAEGSAVKWGLAAARERQELDGTFGALAVAGRVGLASSSVV</sequence>
<comment type="caution">
    <text evidence="1">The sequence shown here is derived from an EMBL/GenBank/DDBJ whole genome shotgun (WGS) entry which is preliminary data.</text>
</comment>
<accession>A0A918NCM7</accession>
<organism evidence="1 2">
    <name type="scientific">Litorimonas cladophorae</name>
    <dbReference type="NCBI Taxonomy" id="1220491"/>
    <lineage>
        <taxon>Bacteria</taxon>
        <taxon>Pseudomonadati</taxon>
        <taxon>Pseudomonadota</taxon>
        <taxon>Alphaproteobacteria</taxon>
        <taxon>Maricaulales</taxon>
        <taxon>Robiginitomaculaceae</taxon>
    </lineage>
</organism>
<reference evidence="1 2" key="1">
    <citation type="journal article" date="2014" name="Int. J. Syst. Evol. Microbiol.">
        <title>Complete genome sequence of Corynebacterium casei LMG S-19264T (=DSM 44701T), isolated from a smear-ripened cheese.</title>
        <authorList>
            <consortium name="US DOE Joint Genome Institute (JGI-PGF)"/>
            <person name="Walter F."/>
            <person name="Albersmeier A."/>
            <person name="Kalinowski J."/>
            <person name="Ruckert C."/>
        </authorList>
    </citation>
    <scope>NUCLEOTIDE SEQUENCE [LARGE SCALE GENOMIC DNA]</scope>
    <source>
        <strain evidence="1 2">KCTC 23968</strain>
    </source>
</reference>
<proteinExistence type="predicted"/>
<dbReference type="EMBL" id="BMYV01000001">
    <property type="protein sequence ID" value="GGX57814.1"/>
    <property type="molecule type" value="Genomic_DNA"/>
</dbReference>
<gene>
    <name evidence="1" type="ORF">GCM10011309_03600</name>
</gene>
<evidence type="ECO:0000313" key="1">
    <source>
        <dbReference type="EMBL" id="GGX57814.1"/>
    </source>
</evidence>
<protein>
    <submittedName>
        <fullName evidence="1">Uncharacterized protein</fullName>
    </submittedName>
</protein>
<dbReference type="Proteomes" id="UP000600865">
    <property type="component" value="Unassembled WGS sequence"/>
</dbReference>
<keyword evidence="2" id="KW-1185">Reference proteome</keyword>
<evidence type="ECO:0000313" key="2">
    <source>
        <dbReference type="Proteomes" id="UP000600865"/>
    </source>
</evidence>